<comment type="caution">
    <text evidence="2">The sequence shown here is derived from an EMBL/GenBank/DDBJ whole genome shotgun (WGS) entry which is preliminary data.</text>
</comment>
<dbReference type="EMBL" id="JAWDGP010005861">
    <property type="protein sequence ID" value="KAK3750665.1"/>
    <property type="molecule type" value="Genomic_DNA"/>
</dbReference>
<gene>
    <name evidence="2" type="ORF">RRG08_023031</name>
</gene>
<dbReference type="GO" id="GO:0003676">
    <property type="term" value="F:nucleic acid binding"/>
    <property type="evidence" value="ECO:0007669"/>
    <property type="project" value="InterPro"/>
</dbReference>
<organism evidence="2 3">
    <name type="scientific">Elysia crispata</name>
    <name type="common">lettuce slug</name>
    <dbReference type="NCBI Taxonomy" id="231223"/>
    <lineage>
        <taxon>Eukaryota</taxon>
        <taxon>Metazoa</taxon>
        <taxon>Spiralia</taxon>
        <taxon>Lophotrochozoa</taxon>
        <taxon>Mollusca</taxon>
        <taxon>Gastropoda</taxon>
        <taxon>Heterobranchia</taxon>
        <taxon>Euthyneura</taxon>
        <taxon>Panpulmonata</taxon>
        <taxon>Sacoglossa</taxon>
        <taxon>Placobranchoidea</taxon>
        <taxon>Plakobranchidae</taxon>
        <taxon>Elysia</taxon>
    </lineage>
</organism>
<evidence type="ECO:0000313" key="3">
    <source>
        <dbReference type="Proteomes" id="UP001283361"/>
    </source>
</evidence>
<dbReference type="InterPro" id="IPR036397">
    <property type="entry name" value="RNaseH_sf"/>
</dbReference>
<protein>
    <recommendedName>
        <fullName evidence="1">Integrase catalytic domain-containing protein</fullName>
    </recommendedName>
</protein>
<dbReference type="PANTHER" id="PTHR37984:SF15">
    <property type="entry name" value="INTEGRASE CATALYTIC DOMAIN-CONTAINING PROTEIN"/>
    <property type="match status" value="1"/>
</dbReference>
<dbReference type="PROSITE" id="PS50994">
    <property type="entry name" value="INTEGRASE"/>
    <property type="match status" value="1"/>
</dbReference>
<keyword evidence="3" id="KW-1185">Reference proteome</keyword>
<dbReference type="AlphaFoldDB" id="A0AAE1D148"/>
<proteinExistence type="predicted"/>
<evidence type="ECO:0000259" key="1">
    <source>
        <dbReference type="PROSITE" id="PS50994"/>
    </source>
</evidence>
<feature type="domain" description="Integrase catalytic" evidence="1">
    <location>
        <begin position="1"/>
        <end position="151"/>
    </location>
</feature>
<dbReference type="InterPro" id="IPR001584">
    <property type="entry name" value="Integrase_cat-core"/>
</dbReference>
<evidence type="ECO:0000313" key="2">
    <source>
        <dbReference type="EMBL" id="KAK3750665.1"/>
    </source>
</evidence>
<dbReference type="Proteomes" id="UP001283361">
    <property type="component" value="Unassembled WGS sequence"/>
</dbReference>
<dbReference type="Gene3D" id="3.30.420.10">
    <property type="entry name" value="Ribonuclease H-like superfamily/Ribonuclease H"/>
    <property type="match status" value="1"/>
</dbReference>
<dbReference type="GO" id="GO:0015074">
    <property type="term" value="P:DNA integration"/>
    <property type="evidence" value="ECO:0007669"/>
    <property type="project" value="InterPro"/>
</dbReference>
<dbReference type="InterPro" id="IPR012337">
    <property type="entry name" value="RNaseH-like_sf"/>
</dbReference>
<dbReference type="FunFam" id="3.30.420.10:FF:000032">
    <property type="entry name" value="Retrovirus-related Pol polyprotein from transposon 297-like Protein"/>
    <property type="match status" value="1"/>
</dbReference>
<name>A0AAE1D148_9GAST</name>
<dbReference type="InterPro" id="IPR050951">
    <property type="entry name" value="Retrovirus_Pol_polyprotein"/>
</dbReference>
<dbReference type="SUPFAM" id="SSF53098">
    <property type="entry name" value="Ribonuclease H-like"/>
    <property type="match status" value="1"/>
</dbReference>
<accession>A0AAE1D148</accession>
<sequence>MVALDFTHLQMSRDGYEDVLVITDVYTKWVVAIPVKDQSADTVVKALIGHWIVNFGAPIQLHSDQGRSFESHLVNLQFHHYGIHKSRTTPYHPAGNGVCERLNSTMHQLLKTLPEHDKAAWPKRLKELVNFYNTTLHSFTTAELLLCPSMF</sequence>
<reference evidence="2" key="1">
    <citation type="journal article" date="2023" name="G3 (Bethesda)">
        <title>A reference genome for the long-term kleptoplast-retaining sea slug Elysia crispata morphotype clarki.</title>
        <authorList>
            <person name="Eastman K.E."/>
            <person name="Pendleton A.L."/>
            <person name="Shaikh M.A."/>
            <person name="Suttiyut T."/>
            <person name="Ogas R."/>
            <person name="Tomko P."/>
            <person name="Gavelis G."/>
            <person name="Widhalm J.R."/>
            <person name="Wisecaver J.H."/>
        </authorList>
    </citation>
    <scope>NUCLEOTIDE SEQUENCE</scope>
    <source>
        <strain evidence="2">ECLA1</strain>
    </source>
</reference>
<dbReference type="Pfam" id="PF00665">
    <property type="entry name" value="rve"/>
    <property type="match status" value="1"/>
</dbReference>
<dbReference type="PANTHER" id="PTHR37984">
    <property type="entry name" value="PROTEIN CBG26694"/>
    <property type="match status" value="1"/>
</dbReference>